<evidence type="ECO:0000256" key="6">
    <source>
        <dbReference type="ARBA" id="ARBA00022801"/>
    </source>
</evidence>
<sequence length="192" mass="20840">MLKNKDDDRSSRDGIESTTIIAIRSPDARNAVVASDGQATMEDTVVKNNTNKVRVLYGGNVLAGFAGSTADAMTLFDKFEGKLEQYSGKLERAAVELTKEWRTDKILRKLEALMVVVNSESLLLISGAGDVLRPDHNVIGIGSGGSYALAAARALLEHSQLNPEEVARESLLLTSTIDVYTNDQLSVETIEW</sequence>
<dbReference type="SUPFAM" id="SSF56235">
    <property type="entry name" value="N-terminal nucleophile aminohydrolases (Ntn hydrolases)"/>
    <property type="match status" value="1"/>
</dbReference>
<protein>
    <submittedName>
        <fullName evidence="7">20S proteasome A and B subunits</fullName>
    </submittedName>
</protein>
<reference evidence="7" key="1">
    <citation type="journal article" date="2013" name="Syst. Appl. Microbiol.">
        <title>New insights into the archaeal diversity of a hypersaline microbial mat obtained by a metagenomic approach.</title>
        <authorList>
            <person name="Lopez-Lopez A."/>
            <person name="Richter M."/>
            <person name="Pena A."/>
            <person name="Tamames J."/>
            <person name="Rossello-Mora R."/>
        </authorList>
    </citation>
    <scope>NUCLEOTIDE SEQUENCE</scope>
</reference>
<dbReference type="NCBIfam" id="TIGR03692">
    <property type="entry name" value="ATP_dep_HslV"/>
    <property type="match status" value="1"/>
</dbReference>
<dbReference type="AlphaFoldDB" id="M1QAB3"/>
<dbReference type="InterPro" id="IPR023333">
    <property type="entry name" value="Proteasome_suB-type"/>
</dbReference>
<keyword evidence="6" id="KW-0378">Hydrolase</keyword>
<evidence type="ECO:0000256" key="5">
    <source>
        <dbReference type="ARBA" id="ARBA00022723"/>
    </source>
</evidence>
<dbReference type="InterPro" id="IPR022281">
    <property type="entry name" value="ATP-dep_Prtase_HsIV_su"/>
</dbReference>
<evidence type="ECO:0000256" key="4">
    <source>
        <dbReference type="ARBA" id="ARBA00022670"/>
    </source>
</evidence>
<proteinExistence type="inferred from homology"/>
<dbReference type="EMBL" id="JX684076">
    <property type="protein sequence ID" value="AGF92898.1"/>
    <property type="molecule type" value="Genomic_DNA"/>
</dbReference>
<comment type="similarity">
    <text evidence="2">Belongs to the peptidase T1B family. HslV subfamily.</text>
</comment>
<organism evidence="7">
    <name type="scientific">uncultured organism</name>
    <dbReference type="NCBI Taxonomy" id="155900"/>
    <lineage>
        <taxon>unclassified sequences</taxon>
        <taxon>environmental samples</taxon>
    </lineage>
</organism>
<dbReference type="InterPro" id="IPR001353">
    <property type="entry name" value="Proteasome_sua/b"/>
</dbReference>
<dbReference type="GO" id="GO:0005839">
    <property type="term" value="C:proteasome core complex"/>
    <property type="evidence" value="ECO:0007669"/>
    <property type="project" value="InterPro"/>
</dbReference>
<accession>M1QAB3</accession>
<name>M1QAB3_9ZZZZ</name>
<keyword evidence="7" id="KW-0647">Proteasome</keyword>
<evidence type="ECO:0000256" key="2">
    <source>
        <dbReference type="ARBA" id="ARBA00006053"/>
    </source>
</evidence>
<evidence type="ECO:0000256" key="1">
    <source>
        <dbReference type="ARBA" id="ARBA00004496"/>
    </source>
</evidence>
<dbReference type="Pfam" id="PF00227">
    <property type="entry name" value="Proteasome"/>
    <property type="match status" value="1"/>
</dbReference>
<keyword evidence="5" id="KW-0479">Metal-binding</keyword>
<dbReference type="Gene3D" id="3.60.20.10">
    <property type="entry name" value="Glutamine Phosphoribosylpyrophosphate, subunit 1, domain 1"/>
    <property type="match status" value="1"/>
</dbReference>
<dbReference type="PANTHER" id="PTHR32194:SF0">
    <property type="entry name" value="ATP-DEPENDENT PROTEASE SUBUNIT HSLV"/>
    <property type="match status" value="1"/>
</dbReference>
<evidence type="ECO:0000313" key="7">
    <source>
        <dbReference type="EMBL" id="AGF92898.1"/>
    </source>
</evidence>
<keyword evidence="4" id="KW-0645">Protease</keyword>
<dbReference type="InterPro" id="IPR029055">
    <property type="entry name" value="Ntn_hydrolases_N"/>
</dbReference>
<dbReference type="PANTHER" id="PTHR32194">
    <property type="entry name" value="METALLOPROTEASE TLDD"/>
    <property type="match status" value="1"/>
</dbReference>
<evidence type="ECO:0000256" key="3">
    <source>
        <dbReference type="ARBA" id="ARBA00022490"/>
    </source>
</evidence>
<dbReference type="GO" id="GO:0046872">
    <property type="term" value="F:metal ion binding"/>
    <property type="evidence" value="ECO:0007669"/>
    <property type="project" value="UniProtKB-KW"/>
</dbReference>
<dbReference type="NCBIfam" id="NF003964">
    <property type="entry name" value="PRK05456.1"/>
    <property type="match status" value="1"/>
</dbReference>
<comment type="subcellular location">
    <subcellularLocation>
        <location evidence="1">Cytoplasm</location>
    </subcellularLocation>
</comment>
<dbReference type="PROSITE" id="PS51476">
    <property type="entry name" value="PROTEASOME_BETA_2"/>
    <property type="match status" value="1"/>
</dbReference>
<dbReference type="GO" id="GO:0051603">
    <property type="term" value="P:proteolysis involved in protein catabolic process"/>
    <property type="evidence" value="ECO:0007669"/>
    <property type="project" value="InterPro"/>
</dbReference>
<keyword evidence="3" id="KW-0963">Cytoplasm</keyword>
<dbReference type="GO" id="GO:0004298">
    <property type="term" value="F:threonine-type endopeptidase activity"/>
    <property type="evidence" value="ECO:0007669"/>
    <property type="project" value="InterPro"/>
</dbReference>
<gene>
    <name evidence="7" type="ORF">FLSS-4_0017</name>
</gene>